<organism evidence="3">
    <name type="scientific">uncultured Caudovirales phage</name>
    <dbReference type="NCBI Taxonomy" id="2100421"/>
    <lineage>
        <taxon>Viruses</taxon>
        <taxon>Duplodnaviria</taxon>
        <taxon>Heunggongvirae</taxon>
        <taxon>Uroviricota</taxon>
        <taxon>Caudoviricetes</taxon>
        <taxon>Peduoviridae</taxon>
        <taxon>Maltschvirus</taxon>
        <taxon>Maltschvirus maltsch</taxon>
    </lineage>
</organism>
<dbReference type="EMBL" id="LR797123">
    <property type="protein sequence ID" value="CAB4188367.1"/>
    <property type="molecule type" value="Genomic_DNA"/>
</dbReference>
<name>A0A6J5PX01_9CAUD</name>
<gene>
    <name evidence="4" type="ORF">UFOVP1026_32</name>
    <name evidence="5" type="ORF">UFOVP1180_16</name>
    <name evidence="6" type="ORF">UFOVP1629_40</name>
    <name evidence="1" type="ORF">UFOVP527_22</name>
    <name evidence="2" type="ORF">UFOVP855_45</name>
    <name evidence="3" type="ORF">UFOVP954_29</name>
</gene>
<dbReference type="EMBL" id="LR796511">
    <property type="protein sequence ID" value="CAB4148674.1"/>
    <property type="molecule type" value="Genomic_DNA"/>
</dbReference>
<evidence type="ECO:0000313" key="3">
    <source>
        <dbReference type="EMBL" id="CAB4173588.1"/>
    </source>
</evidence>
<protein>
    <submittedName>
        <fullName evidence="3">Uncharacterized protein</fullName>
    </submittedName>
</protein>
<sequence>MTKETTREVKLEKDYVRPPMDQLRIFVTQYDENDHIDKMVAQIAAHVIGNLGACLHEDIKEKKEQGAKTYTGYDAGLIAVREVSLILDKLKEGLKTTGKEESKND</sequence>
<evidence type="ECO:0000313" key="2">
    <source>
        <dbReference type="EMBL" id="CAB4167736.1"/>
    </source>
</evidence>
<dbReference type="EMBL" id="LR796975">
    <property type="protein sequence ID" value="CAB4179116.1"/>
    <property type="molecule type" value="Genomic_DNA"/>
</dbReference>
<dbReference type="EMBL" id="LR797494">
    <property type="protein sequence ID" value="CAB4220481.1"/>
    <property type="molecule type" value="Genomic_DNA"/>
</dbReference>
<proteinExistence type="predicted"/>
<accession>A0A6J5PX01</accession>
<dbReference type="EMBL" id="LR796809">
    <property type="protein sequence ID" value="CAB4167736.1"/>
    <property type="molecule type" value="Genomic_DNA"/>
</dbReference>
<evidence type="ECO:0000313" key="4">
    <source>
        <dbReference type="EMBL" id="CAB4179116.1"/>
    </source>
</evidence>
<evidence type="ECO:0000313" key="1">
    <source>
        <dbReference type="EMBL" id="CAB4148674.1"/>
    </source>
</evidence>
<dbReference type="EMBL" id="LR796903">
    <property type="protein sequence ID" value="CAB4173588.1"/>
    <property type="molecule type" value="Genomic_DNA"/>
</dbReference>
<evidence type="ECO:0000313" key="6">
    <source>
        <dbReference type="EMBL" id="CAB4220481.1"/>
    </source>
</evidence>
<evidence type="ECO:0000313" key="5">
    <source>
        <dbReference type="EMBL" id="CAB4188367.1"/>
    </source>
</evidence>
<reference evidence="3" key="1">
    <citation type="submission" date="2020-05" db="EMBL/GenBank/DDBJ databases">
        <authorList>
            <person name="Chiriac C."/>
            <person name="Salcher M."/>
            <person name="Ghai R."/>
            <person name="Kavagutti S V."/>
        </authorList>
    </citation>
    <scope>NUCLEOTIDE SEQUENCE</scope>
</reference>